<evidence type="ECO:0000313" key="2">
    <source>
        <dbReference type="Proteomes" id="UP000239549"/>
    </source>
</evidence>
<protein>
    <recommendedName>
        <fullName evidence="3">Acetyltransferase</fullName>
    </recommendedName>
</protein>
<dbReference type="EMBL" id="BFAV01000155">
    <property type="protein sequence ID" value="GBF35004.1"/>
    <property type="molecule type" value="Genomic_DNA"/>
</dbReference>
<organism evidence="1 2">
    <name type="scientific">Desulfocucumis palustris</name>
    <dbReference type="NCBI Taxonomy" id="1898651"/>
    <lineage>
        <taxon>Bacteria</taxon>
        <taxon>Bacillati</taxon>
        <taxon>Bacillota</taxon>
        <taxon>Clostridia</taxon>
        <taxon>Eubacteriales</taxon>
        <taxon>Desulfocucumaceae</taxon>
        <taxon>Desulfocucumis</taxon>
    </lineage>
</organism>
<sequence>MIIRRETPEEFSRIYDLVKFAFQTAKVSNGKEQDFVNQRRGRPR</sequence>
<dbReference type="Proteomes" id="UP000239549">
    <property type="component" value="Unassembled WGS sequence"/>
</dbReference>
<keyword evidence="2" id="KW-1185">Reference proteome</keyword>
<dbReference type="AlphaFoldDB" id="A0A2L2XG80"/>
<proteinExistence type="predicted"/>
<dbReference type="RefSeq" id="WP_269433759.1">
    <property type="nucleotide sequence ID" value="NZ_BFAV01000155.1"/>
</dbReference>
<evidence type="ECO:0008006" key="3">
    <source>
        <dbReference type="Google" id="ProtNLM"/>
    </source>
</evidence>
<gene>
    <name evidence="1" type="ORF">DCCM_4125</name>
</gene>
<comment type="caution">
    <text evidence="1">The sequence shown here is derived from an EMBL/GenBank/DDBJ whole genome shotgun (WGS) entry which is preliminary data.</text>
</comment>
<evidence type="ECO:0000313" key="1">
    <source>
        <dbReference type="EMBL" id="GBF35004.1"/>
    </source>
</evidence>
<accession>A0A2L2XG80</accession>
<name>A0A2L2XG80_9FIRM</name>
<reference evidence="2" key="1">
    <citation type="submission" date="2018-02" db="EMBL/GenBank/DDBJ databases">
        <title>Genome sequence of Desulfocucumis palustris strain NAW-5.</title>
        <authorList>
            <person name="Watanabe M."/>
            <person name="Kojima H."/>
            <person name="Fukui M."/>
        </authorList>
    </citation>
    <scope>NUCLEOTIDE SEQUENCE [LARGE SCALE GENOMIC DNA]</scope>
    <source>
        <strain evidence="2">NAW-5</strain>
    </source>
</reference>